<dbReference type="GO" id="GO:0005524">
    <property type="term" value="F:ATP binding"/>
    <property type="evidence" value="ECO:0007669"/>
    <property type="project" value="UniProtKB-KW"/>
</dbReference>
<feature type="domain" description="Helicase C-terminal" evidence="9">
    <location>
        <begin position="354"/>
        <end position="515"/>
    </location>
</feature>
<keyword evidence="4 10" id="KW-0347">Helicase</keyword>
<evidence type="ECO:0000256" key="3">
    <source>
        <dbReference type="ARBA" id="ARBA00022801"/>
    </source>
</evidence>
<evidence type="ECO:0000313" key="10">
    <source>
        <dbReference type="EMBL" id="SDX82203.1"/>
    </source>
</evidence>
<feature type="domain" description="Helicase ATP-binding" evidence="8">
    <location>
        <begin position="201"/>
        <end position="316"/>
    </location>
</feature>
<dbReference type="PANTHER" id="PTHR12131:SF1">
    <property type="entry name" value="ATP-DEPENDENT RNA HELICASE SUPV3L1, MITOCHONDRIAL-RELATED"/>
    <property type="match status" value="1"/>
</dbReference>
<proteinExistence type="predicted"/>
<keyword evidence="5" id="KW-0067">ATP-binding</keyword>
<name>A0A1H3ETV8_EUBBA</name>
<keyword evidence="6" id="KW-0809">Transit peptide</keyword>
<dbReference type="GO" id="GO:0003724">
    <property type="term" value="F:RNA helicase activity"/>
    <property type="evidence" value="ECO:0007669"/>
    <property type="project" value="UniProtKB-EC"/>
</dbReference>
<dbReference type="Proteomes" id="UP000199652">
    <property type="component" value="Unassembled WGS sequence"/>
</dbReference>
<dbReference type="InterPro" id="IPR044774">
    <property type="entry name" value="Suv3_DEXQc"/>
</dbReference>
<keyword evidence="2" id="KW-0547">Nucleotide-binding</keyword>
<keyword evidence="11" id="KW-1185">Reference proteome</keyword>
<evidence type="ECO:0000256" key="2">
    <source>
        <dbReference type="ARBA" id="ARBA00022741"/>
    </source>
</evidence>
<dbReference type="SMART" id="SM00487">
    <property type="entry name" value="DEXDc"/>
    <property type="match status" value="1"/>
</dbReference>
<dbReference type="InterPro" id="IPR055206">
    <property type="entry name" value="DEXQc_SUV3"/>
</dbReference>
<dbReference type="EMBL" id="FNOU01000008">
    <property type="protein sequence ID" value="SDX82203.1"/>
    <property type="molecule type" value="Genomic_DNA"/>
</dbReference>
<dbReference type="SMART" id="SM00490">
    <property type="entry name" value="HELICc"/>
    <property type="match status" value="1"/>
</dbReference>
<dbReference type="InterPro" id="IPR050699">
    <property type="entry name" value="RNA-DNA_Helicase"/>
</dbReference>
<evidence type="ECO:0000256" key="5">
    <source>
        <dbReference type="ARBA" id="ARBA00022840"/>
    </source>
</evidence>
<dbReference type="InterPro" id="IPR001650">
    <property type="entry name" value="Helicase_C-like"/>
</dbReference>
<gene>
    <name evidence="10" type="ORF">SAMN04488579_10851</name>
</gene>
<dbReference type="RefSeq" id="WP_090244627.1">
    <property type="nucleotide sequence ID" value="NZ_FNOU01000008.1"/>
</dbReference>
<dbReference type="Gene3D" id="3.40.50.300">
    <property type="entry name" value="P-loop containing nucleotide triphosphate hydrolases"/>
    <property type="match status" value="2"/>
</dbReference>
<keyword evidence="3" id="KW-0378">Hydrolase</keyword>
<dbReference type="STRING" id="1528.SAMN04488579_10851"/>
<comment type="catalytic activity">
    <reaction evidence="7">
        <text>ATP + H2O = ADP + phosphate + H(+)</text>
        <dbReference type="Rhea" id="RHEA:13065"/>
        <dbReference type="ChEBI" id="CHEBI:15377"/>
        <dbReference type="ChEBI" id="CHEBI:15378"/>
        <dbReference type="ChEBI" id="CHEBI:30616"/>
        <dbReference type="ChEBI" id="CHEBI:43474"/>
        <dbReference type="ChEBI" id="CHEBI:456216"/>
        <dbReference type="EC" id="3.6.4.13"/>
    </reaction>
</comment>
<dbReference type="OrthoDB" id="9807155at2"/>
<evidence type="ECO:0000259" key="9">
    <source>
        <dbReference type="PROSITE" id="PS51194"/>
    </source>
</evidence>
<dbReference type="InterPro" id="IPR014001">
    <property type="entry name" value="Helicase_ATP-bd"/>
</dbReference>
<accession>A0A1H3ETV8</accession>
<dbReference type="PROSITE" id="PS51194">
    <property type="entry name" value="HELICASE_CTER"/>
    <property type="match status" value="1"/>
</dbReference>
<dbReference type="GO" id="GO:0016787">
    <property type="term" value="F:hydrolase activity"/>
    <property type="evidence" value="ECO:0007669"/>
    <property type="project" value="UniProtKB-KW"/>
</dbReference>
<sequence length="692" mass="78861">MARSKQQASRRARLRKTFLSEENQAALKALNEARYPTREEAAHTAITFYSNRFKHERLYQFSGNRRGGKKEITSTFEYDLSEFVEKHPEMGAMRYFRRPPDNEGEKLLRGIFYNDNPKLRGIESVVKESGRVETVDRMIARRLNRIWQSVLAQEVADYFTKDVIFDCVEDNGYYPFTTKRKEAREAMLKEIPGSMPELFPAARKLTRHFILHVGPTNSGKTHDAVEDCAAAKRGIYLAPLRLLAMEIAERLNKEGVPCSMITGEEEQILPGAQHVAATVEMMDFSWYDVAVIDECQMVGERERGWAWTQAILGVTAGTVHACMAPEAEALIIALIEECGDTWEVVRHRRATPLRMDDEEFMFPEDVRDGDALVVFSRRSVLQAASLLEDAGRQVSVIYGALPYQARRAETEKFARGETKVVVATDAIGMGMNLPVKRIIFLETQKFDGQKKRDLEPAEIKQVAGRAGRRGYEELGLVNACFDKSSVKWKLKAKNPPIEAARTTMPGFLVNMDRSLSQTMRDWQSLTDHAPYKKASMTRAIDLCEWMETHCPLPKDEMYRGITIPFDETNYDILSRWKEAMHNRLKGRPILDGLTIVIAQDGDSLETLEGKYKILDLLYSILRSFSSDEEEAEAQKAYILECKLELSGAIIAKLKQNKNTYKKCKICGDRLPWNYPYGICSACHALEMVRSDY</sequence>
<dbReference type="CDD" id="cd17913">
    <property type="entry name" value="DEXQc_Suv3"/>
    <property type="match status" value="1"/>
</dbReference>
<evidence type="ECO:0000313" key="11">
    <source>
        <dbReference type="Proteomes" id="UP000199652"/>
    </source>
</evidence>
<protein>
    <recommendedName>
        <fullName evidence="1">RNA helicase</fullName>
        <ecNumber evidence="1">3.6.4.13</ecNumber>
    </recommendedName>
</protein>
<dbReference type="InterPro" id="IPR027417">
    <property type="entry name" value="P-loop_NTPase"/>
</dbReference>
<dbReference type="PROSITE" id="PS51192">
    <property type="entry name" value="HELICASE_ATP_BIND_1"/>
    <property type="match status" value="1"/>
</dbReference>
<dbReference type="EC" id="3.6.4.13" evidence="1"/>
<dbReference type="Pfam" id="PF00271">
    <property type="entry name" value="Helicase_C"/>
    <property type="match status" value="1"/>
</dbReference>
<dbReference type="SUPFAM" id="SSF52540">
    <property type="entry name" value="P-loop containing nucleoside triphosphate hydrolases"/>
    <property type="match status" value="1"/>
</dbReference>
<evidence type="ECO:0000256" key="1">
    <source>
        <dbReference type="ARBA" id="ARBA00012552"/>
    </source>
</evidence>
<dbReference type="PANTHER" id="PTHR12131">
    <property type="entry name" value="ATP-DEPENDENT RNA AND DNA HELICASE"/>
    <property type="match status" value="1"/>
</dbReference>
<dbReference type="Pfam" id="PF22527">
    <property type="entry name" value="DEXQc_Suv3"/>
    <property type="match status" value="1"/>
</dbReference>
<evidence type="ECO:0000256" key="7">
    <source>
        <dbReference type="ARBA" id="ARBA00047984"/>
    </source>
</evidence>
<reference evidence="11" key="1">
    <citation type="submission" date="2016-10" db="EMBL/GenBank/DDBJ databases">
        <authorList>
            <person name="Varghese N."/>
            <person name="Submissions S."/>
        </authorList>
    </citation>
    <scope>NUCLEOTIDE SEQUENCE [LARGE SCALE GENOMIC DNA]</scope>
    <source>
        <strain evidence="11">VPI 5359</strain>
    </source>
</reference>
<organism evidence="10 11">
    <name type="scientific">Eubacterium barkeri</name>
    <name type="common">Clostridium barkeri</name>
    <dbReference type="NCBI Taxonomy" id="1528"/>
    <lineage>
        <taxon>Bacteria</taxon>
        <taxon>Bacillati</taxon>
        <taxon>Bacillota</taxon>
        <taxon>Clostridia</taxon>
        <taxon>Eubacteriales</taxon>
        <taxon>Eubacteriaceae</taxon>
        <taxon>Eubacterium</taxon>
    </lineage>
</organism>
<dbReference type="AlphaFoldDB" id="A0A1H3ETV8"/>
<evidence type="ECO:0000259" key="8">
    <source>
        <dbReference type="PROSITE" id="PS51192"/>
    </source>
</evidence>
<evidence type="ECO:0000256" key="4">
    <source>
        <dbReference type="ARBA" id="ARBA00022806"/>
    </source>
</evidence>
<evidence type="ECO:0000256" key="6">
    <source>
        <dbReference type="ARBA" id="ARBA00022946"/>
    </source>
</evidence>